<feature type="compositionally biased region" description="Polar residues" evidence="6">
    <location>
        <begin position="642"/>
        <end position="651"/>
    </location>
</feature>
<dbReference type="FunFam" id="2.10.110.10:FF:000160">
    <property type="entry name" value="Signal transducer, putative"/>
    <property type="match status" value="1"/>
</dbReference>
<dbReference type="SMART" id="SM00109">
    <property type="entry name" value="C1"/>
    <property type="match status" value="1"/>
</dbReference>
<feature type="region of interest" description="Disordered" evidence="6">
    <location>
        <begin position="157"/>
        <end position="309"/>
    </location>
</feature>
<keyword evidence="4" id="KW-0440">LIM domain</keyword>
<feature type="domain" description="Rho-GAP" evidence="9">
    <location>
        <begin position="1244"/>
        <end position="1439"/>
    </location>
</feature>
<dbReference type="GO" id="GO:0005737">
    <property type="term" value="C:cytoplasm"/>
    <property type="evidence" value="ECO:0007669"/>
    <property type="project" value="TreeGrafter"/>
</dbReference>
<dbReference type="InterPro" id="IPR002219">
    <property type="entry name" value="PKC_DAG/PE"/>
</dbReference>
<evidence type="ECO:0000259" key="7">
    <source>
        <dbReference type="PROSITE" id="PS50023"/>
    </source>
</evidence>
<feature type="region of interest" description="Disordered" evidence="6">
    <location>
        <begin position="1095"/>
        <end position="1114"/>
    </location>
</feature>
<feature type="compositionally biased region" description="Polar residues" evidence="6">
    <location>
        <begin position="260"/>
        <end position="284"/>
    </location>
</feature>
<dbReference type="InterPro" id="IPR050729">
    <property type="entry name" value="Rho-GAP"/>
</dbReference>
<dbReference type="CDD" id="cd09394">
    <property type="entry name" value="LIM1_Rga"/>
    <property type="match status" value="1"/>
</dbReference>
<dbReference type="InterPro" id="IPR000198">
    <property type="entry name" value="RhoGAP_dom"/>
</dbReference>
<feature type="compositionally biased region" description="Low complexity" evidence="6">
    <location>
        <begin position="214"/>
        <end position="238"/>
    </location>
</feature>
<dbReference type="InterPro" id="IPR001781">
    <property type="entry name" value="Znf_LIM"/>
</dbReference>
<dbReference type="GeneID" id="63819143"/>
<feature type="compositionally biased region" description="Polar residues" evidence="6">
    <location>
        <begin position="353"/>
        <end position="371"/>
    </location>
</feature>
<dbReference type="FunFam" id="1.10.555.10:FF:000043">
    <property type="entry name" value="Rho GTPase activator Rga"/>
    <property type="match status" value="1"/>
</dbReference>
<dbReference type="Gene3D" id="3.30.60.20">
    <property type="match status" value="1"/>
</dbReference>
<feature type="compositionally biased region" description="Basic and acidic residues" evidence="6">
    <location>
        <begin position="163"/>
        <end position="178"/>
    </location>
</feature>
<dbReference type="CDD" id="cd00029">
    <property type="entry name" value="C1"/>
    <property type="match status" value="1"/>
</dbReference>
<reference evidence="10 11" key="1">
    <citation type="journal article" date="2016" name="Mol. Biol. Evol.">
        <title>Comparative Genomics of Early-Diverging Mushroom-Forming Fungi Provides Insights into the Origins of Lignocellulose Decay Capabilities.</title>
        <authorList>
            <person name="Nagy L.G."/>
            <person name="Riley R."/>
            <person name="Tritt A."/>
            <person name="Adam C."/>
            <person name="Daum C."/>
            <person name="Floudas D."/>
            <person name="Sun H."/>
            <person name="Yadav J.S."/>
            <person name="Pangilinan J."/>
            <person name="Larsson K.H."/>
            <person name="Matsuura K."/>
            <person name="Barry K."/>
            <person name="Labutti K."/>
            <person name="Kuo R."/>
            <person name="Ohm R.A."/>
            <person name="Bhattacharya S.S."/>
            <person name="Shirouzu T."/>
            <person name="Yoshinaga Y."/>
            <person name="Martin F.M."/>
            <person name="Grigoriev I.V."/>
            <person name="Hibbett D.S."/>
        </authorList>
    </citation>
    <scope>NUCLEOTIDE SEQUENCE [LARGE SCALE GENOMIC DNA]</scope>
    <source>
        <strain evidence="10 11">93-53</strain>
    </source>
</reference>
<feature type="coiled-coil region" evidence="5">
    <location>
        <begin position="861"/>
        <end position="919"/>
    </location>
</feature>
<keyword evidence="1" id="KW-0343">GTPase activation</keyword>
<dbReference type="SMART" id="SM00132">
    <property type="entry name" value="LIM"/>
    <property type="match status" value="2"/>
</dbReference>
<dbReference type="PROSITE" id="PS00479">
    <property type="entry name" value="ZF_DAG_PE_1"/>
    <property type="match status" value="1"/>
</dbReference>
<protein>
    <submittedName>
        <fullName evidence="10">RhoGAP-domain-containing protein</fullName>
    </submittedName>
</protein>
<evidence type="ECO:0000313" key="10">
    <source>
        <dbReference type="EMBL" id="KZT10745.1"/>
    </source>
</evidence>
<feature type="compositionally biased region" description="Polar residues" evidence="6">
    <location>
        <begin position="382"/>
        <end position="407"/>
    </location>
</feature>
<dbReference type="EMBL" id="KV427608">
    <property type="protein sequence ID" value="KZT10745.1"/>
    <property type="molecule type" value="Genomic_DNA"/>
</dbReference>
<proteinExistence type="predicted"/>
<feature type="domain" description="LIM zinc-binding" evidence="7">
    <location>
        <begin position="36"/>
        <end position="96"/>
    </location>
</feature>
<dbReference type="PANTHER" id="PTHR23176:SF129">
    <property type="entry name" value="RHO GTPASE ACTIVATING PROTEIN AT 16F, ISOFORM E-RELATED"/>
    <property type="match status" value="1"/>
</dbReference>
<feature type="compositionally biased region" description="Pro residues" evidence="6">
    <location>
        <begin position="575"/>
        <end position="585"/>
    </location>
</feature>
<evidence type="ECO:0000256" key="4">
    <source>
        <dbReference type="PROSITE-ProRule" id="PRU00125"/>
    </source>
</evidence>
<evidence type="ECO:0000256" key="6">
    <source>
        <dbReference type="SAM" id="MobiDB-lite"/>
    </source>
</evidence>
<evidence type="ECO:0000256" key="3">
    <source>
        <dbReference type="ARBA" id="ARBA00022833"/>
    </source>
</evidence>
<dbReference type="Gene3D" id="1.10.555.10">
    <property type="entry name" value="Rho GTPase activation protein"/>
    <property type="match status" value="1"/>
</dbReference>
<dbReference type="STRING" id="1314785.A0A165GSF4"/>
<dbReference type="PROSITE" id="PS50023">
    <property type="entry name" value="LIM_DOMAIN_2"/>
    <property type="match status" value="2"/>
</dbReference>
<dbReference type="InterPro" id="IPR046349">
    <property type="entry name" value="C1-like_sf"/>
</dbReference>
<evidence type="ECO:0000313" key="11">
    <source>
        <dbReference type="Proteomes" id="UP000076871"/>
    </source>
</evidence>
<feature type="coiled-coil region" evidence="5">
    <location>
        <begin position="1013"/>
        <end position="1047"/>
    </location>
</feature>
<feature type="domain" description="Phorbol-ester/DAG-type" evidence="8">
    <location>
        <begin position="1171"/>
        <end position="1218"/>
    </location>
</feature>
<dbReference type="Proteomes" id="UP000076871">
    <property type="component" value="Unassembled WGS sequence"/>
</dbReference>
<dbReference type="SUPFAM" id="SSF48350">
    <property type="entry name" value="GTPase activation domain, GAP"/>
    <property type="match status" value="1"/>
</dbReference>
<dbReference type="InterPro" id="IPR008936">
    <property type="entry name" value="Rho_GTPase_activation_prot"/>
</dbReference>
<evidence type="ECO:0000259" key="8">
    <source>
        <dbReference type="PROSITE" id="PS50081"/>
    </source>
</evidence>
<accession>A0A165GSF4</accession>
<dbReference type="OrthoDB" id="79452at2759"/>
<dbReference type="CDD" id="cd09395">
    <property type="entry name" value="LIM2_Rga"/>
    <property type="match status" value="1"/>
</dbReference>
<feature type="compositionally biased region" description="Low complexity" evidence="6">
    <location>
        <begin position="434"/>
        <end position="445"/>
    </location>
</feature>
<name>A0A165GSF4_9APHY</name>
<dbReference type="GO" id="GO:0005096">
    <property type="term" value="F:GTPase activator activity"/>
    <property type="evidence" value="ECO:0007669"/>
    <property type="project" value="UniProtKB-KW"/>
</dbReference>
<dbReference type="GO" id="GO:0046872">
    <property type="term" value="F:metal ion binding"/>
    <property type="evidence" value="ECO:0007669"/>
    <property type="project" value="UniProtKB-KW"/>
</dbReference>
<feature type="region of interest" description="Disordered" evidence="6">
    <location>
        <begin position="341"/>
        <end position="653"/>
    </location>
</feature>
<keyword evidence="5" id="KW-0175">Coiled coil</keyword>
<dbReference type="PROSITE" id="PS50238">
    <property type="entry name" value="RHOGAP"/>
    <property type="match status" value="1"/>
</dbReference>
<dbReference type="Gene3D" id="2.10.110.10">
    <property type="entry name" value="Cysteine Rich Protein"/>
    <property type="match status" value="2"/>
</dbReference>
<evidence type="ECO:0000256" key="2">
    <source>
        <dbReference type="ARBA" id="ARBA00022723"/>
    </source>
</evidence>
<keyword evidence="2 4" id="KW-0479">Metal-binding</keyword>
<feature type="compositionally biased region" description="Basic and acidic residues" evidence="6">
    <location>
        <begin position="509"/>
        <end position="527"/>
    </location>
</feature>
<evidence type="ECO:0000256" key="1">
    <source>
        <dbReference type="ARBA" id="ARBA00022468"/>
    </source>
</evidence>
<dbReference type="PANTHER" id="PTHR23176">
    <property type="entry name" value="RHO/RAC/CDC GTPASE-ACTIVATING PROTEIN"/>
    <property type="match status" value="1"/>
</dbReference>
<sequence>MLAALSPSPPSMSSAAPLDAFGDELATGSALLTENRICPGCNKSVVDENGGMVVVAFGQSFFHVDCFKCAKCGNQVTADTNLLLLSDGSPICANCSYCCNVCKQPILDEAIMTGDDSYHAHCFKCKVCKNRIDELVFAKTSQGIYCMDCHNQRVARSRRHAQRQREKEKEREREREKAAVALMGPAAVGSGSGGINRSTEDALRAQDSIKQNNSPSSAQTQSSGQQSATGPSSTSPGQISSARTSADGSSANGQPDHRSSTSSTPAKQTTSPVPFITTTLTSPAPLSINKRPSTAPSADAPSASTDASRIASSRLGSLAVPNGSDTAEKALHTRKSFDGGVRSLAPQIRPSPSAYSLNATGDSNGLNVTHGETSRKDKRKSINPSVTQTFSSTAQDLSSFLSLTSPVRDSPHSVSPLRDHFSAGKTASPQGMYPSRPSGPSSPRGSLDDGASPTGRARAGSSNAYIFKLPRMHEQIPSRPGSAMGLPSRPNSRADHHHRLGPYSSASESAHDTPYHDAGRRGPEGKRPPSLNLLAGNNARAQKALDDRSRASPTPSLRATRDHRSSSGTAELDLPPRPNSVPTPTSPSHHVDVPHSIESGTDTENESEEMRTTKRQDAPPALPPKEAFSVRNGRSSYEDGATESSESSPVERTSHATFIAPALPPIRISMGGTDFSELLRSVGGSITKLEQLAETTEGGGRKLDLAMTTQVAATSTNTETAQPSTPRSDVTVMESAEMQSNGAALRRMEASLPQGLVRGIGGTMASSISNISSLNSEVLSKFPDVPSSLKPGVEDEAKAYLKASKDDENARGLAANIMITSADDTAPESSSAEAFAIVIRQLQDSLSAASERGATQVSLGVDLAQNLLRLLTQQKEEYEELKRKLDGIRRTSQNYMDGLTVAQAEYDRELKARRDAEAEVTRLRVLLSGQTVRLSVISGESKRQEAQKQLSQELSNNLSSLGRSVSILKVERDMTLAEMEQLSASKRSSTPVGGEEGVASLTRALSTRFDNIKNQYQNELVPLTEQREALMREVTELKASRDAFLEETTALNARNEELAQLNAQYIRRLETAGLDPTIVKHGQDIDARDKFDNADDRARHEQSPSLSATSSTVALTEESESRFIKVSRPEAVEAPGAFRPPKFIKWPGHKAPKEAVAISWPEAAKPPTRKEHVFQQISVLRVARCDHCGDKMWGSQSRCLNCNIAVHTRCLHHVHLPCSQQTMHSREDSSTPGLAHFPPSMFGRDLTEQVRYESRDEPRLIPIIVEKCIEAVEALAMDLEGIYRKTGGSGQSKMITQLFERGDYHGFDLRDTDRFNDICSVTSVLKSYFRALPDPLFTIALHSNFMSAAAIRDPAARTKAFTEIVAELPKEHYYTARALILHLHRVSKRSDQNLMHAQNLGVVFGPTLMRSQDSLADLGTMGGSATSVQWLVENAHTIFEQPPSFDQ</sequence>
<keyword evidence="3 4" id="KW-0862">Zinc</keyword>
<feature type="compositionally biased region" description="Low complexity" evidence="6">
    <location>
        <begin position="1103"/>
        <end position="1114"/>
    </location>
</feature>
<dbReference type="SMART" id="SM00324">
    <property type="entry name" value="RhoGAP"/>
    <property type="match status" value="1"/>
</dbReference>
<dbReference type="GO" id="GO:0007165">
    <property type="term" value="P:signal transduction"/>
    <property type="evidence" value="ECO:0007669"/>
    <property type="project" value="InterPro"/>
</dbReference>
<dbReference type="PROSITE" id="PS00478">
    <property type="entry name" value="LIM_DOMAIN_1"/>
    <property type="match status" value="1"/>
</dbReference>
<organism evidence="10 11">
    <name type="scientific">Laetiporus sulphureus 93-53</name>
    <dbReference type="NCBI Taxonomy" id="1314785"/>
    <lineage>
        <taxon>Eukaryota</taxon>
        <taxon>Fungi</taxon>
        <taxon>Dikarya</taxon>
        <taxon>Basidiomycota</taxon>
        <taxon>Agaricomycotina</taxon>
        <taxon>Agaricomycetes</taxon>
        <taxon>Polyporales</taxon>
        <taxon>Laetiporus</taxon>
    </lineage>
</organism>
<dbReference type="Pfam" id="PF00412">
    <property type="entry name" value="LIM"/>
    <property type="match status" value="2"/>
</dbReference>
<feature type="compositionally biased region" description="Polar residues" evidence="6">
    <location>
        <begin position="239"/>
        <end position="253"/>
    </location>
</feature>
<dbReference type="Pfam" id="PF00620">
    <property type="entry name" value="RhoGAP"/>
    <property type="match status" value="1"/>
</dbReference>
<dbReference type="RefSeq" id="XP_040768485.1">
    <property type="nucleotide sequence ID" value="XM_040902112.1"/>
</dbReference>
<gene>
    <name evidence="10" type="ORF">LAESUDRAFT_347182</name>
</gene>
<dbReference type="SUPFAM" id="SSF57889">
    <property type="entry name" value="Cysteine-rich domain"/>
    <property type="match status" value="1"/>
</dbReference>
<dbReference type="PROSITE" id="PS50081">
    <property type="entry name" value="ZF_DAG_PE_2"/>
    <property type="match status" value="1"/>
</dbReference>
<dbReference type="InParanoid" id="A0A165GSF4"/>
<evidence type="ECO:0000259" key="9">
    <source>
        <dbReference type="PROSITE" id="PS50238"/>
    </source>
</evidence>
<keyword evidence="11" id="KW-1185">Reference proteome</keyword>
<feature type="domain" description="LIM zinc-binding" evidence="7">
    <location>
        <begin position="97"/>
        <end position="156"/>
    </location>
</feature>
<dbReference type="FunCoup" id="A0A165GSF4">
    <property type="interactions" value="300"/>
</dbReference>
<feature type="compositionally biased region" description="Basic and acidic residues" evidence="6">
    <location>
        <begin position="608"/>
        <end position="617"/>
    </location>
</feature>
<feature type="compositionally biased region" description="Low complexity" evidence="6">
    <location>
        <begin position="292"/>
        <end position="308"/>
    </location>
</feature>
<evidence type="ECO:0000256" key="5">
    <source>
        <dbReference type="SAM" id="Coils"/>
    </source>
</evidence>